<comment type="caution">
    <text evidence="4">The sequence shown here is derived from an EMBL/GenBank/DDBJ whole genome shotgun (WGS) entry which is preliminary data.</text>
</comment>
<dbReference type="PANTHER" id="PTHR43673:SF10">
    <property type="entry name" value="NADH DEHYDROGENASE_NAD(P)H NITROREDUCTASE XCC3605-RELATED"/>
    <property type="match status" value="1"/>
</dbReference>
<name>A0A099SZQ9_METMT</name>
<evidence type="ECO:0000313" key="5">
    <source>
        <dbReference type="Proteomes" id="UP000029859"/>
    </source>
</evidence>
<accession>A0A099SZQ9</accession>
<dbReference type="GO" id="GO:0016491">
    <property type="term" value="F:oxidoreductase activity"/>
    <property type="evidence" value="ECO:0007669"/>
    <property type="project" value="UniProtKB-KW"/>
</dbReference>
<dbReference type="Pfam" id="PF00881">
    <property type="entry name" value="Nitroreductase"/>
    <property type="match status" value="2"/>
</dbReference>
<keyword evidence="5" id="KW-1185">Reference proteome</keyword>
<dbReference type="RefSeq" id="WP_048195830.1">
    <property type="nucleotide sequence ID" value="NZ_CAAGSM010000004.1"/>
</dbReference>
<dbReference type="OrthoDB" id="287850at2157"/>
<organism evidence="4 5">
    <name type="scientific">Methanococcoides methylutens</name>
    <dbReference type="NCBI Taxonomy" id="2226"/>
    <lineage>
        <taxon>Archaea</taxon>
        <taxon>Methanobacteriati</taxon>
        <taxon>Methanobacteriota</taxon>
        <taxon>Stenosarchaea group</taxon>
        <taxon>Methanomicrobia</taxon>
        <taxon>Methanosarcinales</taxon>
        <taxon>Methanosarcinaceae</taxon>
        <taxon>Methanococcoides</taxon>
    </lineage>
</organism>
<dbReference type="SUPFAM" id="SSF55469">
    <property type="entry name" value="FMN-dependent nitroreductase-like"/>
    <property type="match status" value="1"/>
</dbReference>
<dbReference type="CDD" id="cd02062">
    <property type="entry name" value="Nitro_FMN_reductase"/>
    <property type="match status" value="1"/>
</dbReference>
<keyword evidence="2" id="KW-0560">Oxidoreductase</keyword>
<dbReference type="Proteomes" id="UP000029859">
    <property type="component" value="Unassembled WGS sequence"/>
</dbReference>
<dbReference type="EMBL" id="JRHO01000014">
    <property type="protein sequence ID" value="KGK98395.1"/>
    <property type="molecule type" value="Genomic_DNA"/>
</dbReference>
<reference evidence="4 5" key="1">
    <citation type="submission" date="2014-09" db="EMBL/GenBank/DDBJ databases">
        <title>Draft genome sequence of an obligately methylotrophic methanogen, Methanococcoides methylutens, isolated from marine sediment.</title>
        <authorList>
            <person name="Guan Y."/>
            <person name="Ngugi D.K."/>
            <person name="Blom J."/>
            <person name="Ali S."/>
            <person name="Ferry J.G."/>
            <person name="Stingl U."/>
        </authorList>
    </citation>
    <scope>NUCLEOTIDE SEQUENCE [LARGE SCALE GENOMIC DNA]</scope>
    <source>
        <strain evidence="4 5">DSM 2657</strain>
    </source>
</reference>
<dbReference type="Gene3D" id="3.40.109.10">
    <property type="entry name" value="NADH Oxidase"/>
    <property type="match status" value="1"/>
</dbReference>
<dbReference type="PANTHER" id="PTHR43673">
    <property type="entry name" value="NAD(P)H NITROREDUCTASE YDGI-RELATED"/>
    <property type="match status" value="1"/>
</dbReference>
<evidence type="ECO:0000259" key="3">
    <source>
        <dbReference type="Pfam" id="PF00881"/>
    </source>
</evidence>
<evidence type="ECO:0000313" key="4">
    <source>
        <dbReference type="EMBL" id="KGK98395.1"/>
    </source>
</evidence>
<feature type="domain" description="Nitroreductase" evidence="3">
    <location>
        <begin position="165"/>
        <end position="254"/>
    </location>
</feature>
<proteinExistence type="inferred from homology"/>
<protein>
    <recommendedName>
        <fullName evidence="3">Nitroreductase domain-containing protein</fullName>
    </recommendedName>
</protein>
<sequence length="275" mass="32408">MKLIKSILYHRFLIIRTKSLSNDKLQIQLSKRGHSLDKALTENQNYDSYLFEVELLLNEFARRRIQSNEITRWAWYLIYEAKFHDEFVEDLISEKGCNKLDESASLFDTIKNRRSIRSWTEKDVAKDDLIDAIDIAKWVPCSCNRQLWKFLILENEDEKDFVKMFTKQTFYNKAPLIIVPLIKITEYSKDEKHYAYLDMGAIIQNLLLILHAKGLGTCWIGIKIQADMQNRYELFCSRFNVDNTYIPISIIPVGVPKRTPIVPARKDTNEIIFSR</sequence>
<dbReference type="InterPro" id="IPR029479">
    <property type="entry name" value="Nitroreductase"/>
</dbReference>
<dbReference type="InterPro" id="IPR000415">
    <property type="entry name" value="Nitroreductase-like"/>
</dbReference>
<evidence type="ECO:0000256" key="1">
    <source>
        <dbReference type="ARBA" id="ARBA00007118"/>
    </source>
</evidence>
<dbReference type="AlphaFoldDB" id="A0A099SZQ9"/>
<gene>
    <name evidence="4" type="ORF">LI82_11885</name>
</gene>
<feature type="domain" description="Nitroreductase" evidence="3">
    <location>
        <begin position="110"/>
        <end position="159"/>
    </location>
</feature>
<comment type="similarity">
    <text evidence="1">Belongs to the nitroreductase family.</text>
</comment>
<evidence type="ECO:0000256" key="2">
    <source>
        <dbReference type="ARBA" id="ARBA00023002"/>
    </source>
</evidence>